<evidence type="ECO:0000256" key="1">
    <source>
        <dbReference type="SAM" id="Phobius"/>
    </source>
</evidence>
<feature type="transmembrane region" description="Helical" evidence="1">
    <location>
        <begin position="54"/>
        <end position="72"/>
    </location>
</feature>
<keyword evidence="1" id="KW-1133">Transmembrane helix</keyword>
<protein>
    <submittedName>
        <fullName evidence="2">Uncharacterized protein</fullName>
    </submittedName>
</protein>
<keyword evidence="1" id="KW-0812">Transmembrane</keyword>
<accession>A0A0A6UDL2</accession>
<dbReference type="AlphaFoldDB" id="A0A0A6UDL2"/>
<feature type="transmembrane region" description="Helical" evidence="1">
    <location>
        <begin position="172"/>
        <end position="198"/>
    </location>
</feature>
<keyword evidence="1" id="KW-0472">Membrane</keyword>
<keyword evidence="3" id="KW-1185">Reference proteome</keyword>
<dbReference type="OrthoDB" id="3300916at2"/>
<dbReference type="STRING" id="1869.MB27_34240"/>
<name>A0A0A6UDL2_ACTUT</name>
<organism evidence="2 3">
    <name type="scientific">Actinoplanes utahensis</name>
    <dbReference type="NCBI Taxonomy" id="1869"/>
    <lineage>
        <taxon>Bacteria</taxon>
        <taxon>Bacillati</taxon>
        <taxon>Actinomycetota</taxon>
        <taxon>Actinomycetes</taxon>
        <taxon>Micromonosporales</taxon>
        <taxon>Micromonosporaceae</taxon>
        <taxon>Actinoplanes</taxon>
    </lineage>
</organism>
<dbReference type="RefSeq" id="WP_152629065.1">
    <property type="nucleotide sequence ID" value="NZ_BAABKU010000043.1"/>
</dbReference>
<sequence length="366" mass="40518">MSTTASEEPLRLHRHRRWAFDQLLVESALIPPVFVVVTVFSRPGPVEYQWFVELSTPAAVIWAVLVLPLFVYRLTLGRRKHMEISSTDSPRPGAVVHEILWPYVKGIQVAWGLTGRRVRVSERASRGPVTLYAPRAGWLPDRRFDREVSELRQRAIEHGATVQPARSRRWGLAVGLTLVAVVLATGVRTAVVGAVWPWTPIASRVGEGCPALDAAGLERYWPASSRQLDKDQDVDFGTLQHSSCIWVRDFSPDGVGPFEAIRLTVRLHEPKAERSAVAAATHEFDEHQRASDYPYVRVPGFGDEAFFISTPARVLLGARKANVNVFVSVWPGKLDGDGDAAVQGLAAEILDDIELDSTEAAEREPA</sequence>
<evidence type="ECO:0000313" key="3">
    <source>
        <dbReference type="Proteomes" id="UP000054537"/>
    </source>
</evidence>
<reference evidence="2 3" key="1">
    <citation type="submission" date="2014-10" db="EMBL/GenBank/DDBJ databases">
        <title>Draft genome sequence of Actinoplanes utahensis NRRL 12052.</title>
        <authorList>
            <person name="Velasco-Bucheli B."/>
            <person name="del Cerro C."/>
            <person name="Hormigo D."/>
            <person name="Garcia J.L."/>
            <person name="Acebal C."/>
            <person name="Arroyo M."/>
            <person name="de la Mata I."/>
        </authorList>
    </citation>
    <scope>NUCLEOTIDE SEQUENCE [LARGE SCALE GENOMIC DNA]</scope>
    <source>
        <strain evidence="2 3">NRRL 12052</strain>
    </source>
</reference>
<comment type="caution">
    <text evidence="2">The sequence shown here is derived from an EMBL/GenBank/DDBJ whole genome shotgun (WGS) entry which is preliminary data.</text>
</comment>
<feature type="transmembrane region" description="Helical" evidence="1">
    <location>
        <begin position="23"/>
        <end position="42"/>
    </location>
</feature>
<evidence type="ECO:0000313" key="2">
    <source>
        <dbReference type="EMBL" id="KHD73581.1"/>
    </source>
</evidence>
<dbReference type="Proteomes" id="UP000054537">
    <property type="component" value="Unassembled WGS sequence"/>
</dbReference>
<dbReference type="EMBL" id="JRTT01000130">
    <property type="protein sequence ID" value="KHD73581.1"/>
    <property type="molecule type" value="Genomic_DNA"/>
</dbReference>
<proteinExistence type="predicted"/>
<gene>
    <name evidence="2" type="ORF">MB27_34240</name>
</gene>